<evidence type="ECO:0000313" key="3">
    <source>
        <dbReference type="EMBL" id="QEL19326.1"/>
    </source>
</evidence>
<keyword evidence="4" id="KW-1185">Reference proteome</keyword>
<name>A0A5C1AMW3_9BACT</name>
<protein>
    <submittedName>
        <fullName evidence="3">Uncharacterized protein</fullName>
    </submittedName>
</protein>
<dbReference type="KEGG" id="lrs:PX52LOC_06394"/>
<organism evidence="3 4">
    <name type="scientific">Limnoglobus roseus</name>
    <dbReference type="NCBI Taxonomy" id="2598579"/>
    <lineage>
        <taxon>Bacteria</taxon>
        <taxon>Pseudomonadati</taxon>
        <taxon>Planctomycetota</taxon>
        <taxon>Planctomycetia</taxon>
        <taxon>Gemmatales</taxon>
        <taxon>Gemmataceae</taxon>
        <taxon>Limnoglobus</taxon>
    </lineage>
</organism>
<reference evidence="4" key="1">
    <citation type="submission" date="2019-08" db="EMBL/GenBank/DDBJ databases">
        <title>Limnoglobus roseus gen. nov., sp. nov., a novel freshwater planctomycete with a giant genome from the family Gemmataceae.</title>
        <authorList>
            <person name="Kulichevskaya I.S."/>
            <person name="Naumoff D.G."/>
            <person name="Miroshnikov K."/>
            <person name="Ivanova A."/>
            <person name="Philippov D.A."/>
            <person name="Hakobyan A."/>
            <person name="Rijpstra I.C."/>
            <person name="Sinninghe Damste J.S."/>
            <person name="Liesack W."/>
            <person name="Dedysh S.N."/>
        </authorList>
    </citation>
    <scope>NUCLEOTIDE SEQUENCE [LARGE SCALE GENOMIC DNA]</scope>
    <source>
        <strain evidence="4">PX52</strain>
    </source>
</reference>
<feature type="transmembrane region" description="Helical" evidence="2">
    <location>
        <begin position="12"/>
        <end position="31"/>
    </location>
</feature>
<dbReference type="EMBL" id="CP042425">
    <property type="protein sequence ID" value="QEL19326.1"/>
    <property type="molecule type" value="Genomic_DNA"/>
</dbReference>
<proteinExistence type="predicted"/>
<evidence type="ECO:0000256" key="2">
    <source>
        <dbReference type="SAM" id="Phobius"/>
    </source>
</evidence>
<keyword evidence="2" id="KW-0812">Transmembrane</keyword>
<dbReference type="RefSeq" id="WP_149113727.1">
    <property type="nucleotide sequence ID" value="NZ_CP042425.1"/>
</dbReference>
<dbReference type="Proteomes" id="UP000324974">
    <property type="component" value="Chromosome"/>
</dbReference>
<sequence length="96" mass="10919">MTALDFMSNSPYLALFRFWLILRIVTGIALAQIRHLNIRLAGWPPAHLDADGDFEWQPPSDRQNIARMSQDDDSSDNEAIKERHSKAGLGKNERIS</sequence>
<dbReference type="OrthoDB" id="8454824at2"/>
<feature type="region of interest" description="Disordered" evidence="1">
    <location>
        <begin position="51"/>
        <end position="96"/>
    </location>
</feature>
<evidence type="ECO:0000256" key="1">
    <source>
        <dbReference type="SAM" id="MobiDB-lite"/>
    </source>
</evidence>
<evidence type="ECO:0000313" key="4">
    <source>
        <dbReference type="Proteomes" id="UP000324974"/>
    </source>
</evidence>
<dbReference type="AlphaFoldDB" id="A0A5C1AMW3"/>
<keyword evidence="2" id="KW-0472">Membrane</keyword>
<gene>
    <name evidence="3" type="ORF">PX52LOC_06394</name>
</gene>
<accession>A0A5C1AMW3</accession>
<keyword evidence="2" id="KW-1133">Transmembrane helix</keyword>